<name>A0A4R0MX60_9SPHI</name>
<evidence type="ECO:0000259" key="3">
    <source>
        <dbReference type="Pfam" id="PF12969"/>
    </source>
</evidence>
<protein>
    <submittedName>
        <fullName evidence="4">DUF3857 domain-containing protein</fullName>
    </submittedName>
</protein>
<keyword evidence="1" id="KW-0732">Signal</keyword>
<dbReference type="InterPro" id="IPR024618">
    <property type="entry name" value="DUF3857"/>
</dbReference>
<dbReference type="SUPFAM" id="SSF54001">
    <property type="entry name" value="Cysteine proteinases"/>
    <property type="match status" value="1"/>
</dbReference>
<comment type="caution">
    <text evidence="4">The sequence shown here is derived from an EMBL/GenBank/DDBJ whole genome shotgun (WGS) entry which is preliminary data.</text>
</comment>
<dbReference type="RefSeq" id="WP_131553940.1">
    <property type="nucleotide sequence ID" value="NZ_SJSK01000003.1"/>
</dbReference>
<dbReference type="Gene3D" id="2.60.120.1130">
    <property type="match status" value="1"/>
</dbReference>
<dbReference type="EMBL" id="SJSK01000003">
    <property type="protein sequence ID" value="TCC90544.1"/>
    <property type="molecule type" value="Genomic_DNA"/>
</dbReference>
<dbReference type="InterPro" id="IPR002931">
    <property type="entry name" value="Transglutaminase-like"/>
</dbReference>
<feature type="signal peptide" evidence="1">
    <location>
        <begin position="1"/>
        <end position="18"/>
    </location>
</feature>
<dbReference type="Pfam" id="PF01841">
    <property type="entry name" value="Transglut_core"/>
    <property type="match status" value="1"/>
</dbReference>
<evidence type="ECO:0000313" key="4">
    <source>
        <dbReference type="EMBL" id="TCC90544.1"/>
    </source>
</evidence>
<evidence type="ECO:0000256" key="1">
    <source>
        <dbReference type="SAM" id="SignalP"/>
    </source>
</evidence>
<dbReference type="AlphaFoldDB" id="A0A4R0MX60"/>
<accession>A0A4R0MX60</accession>
<keyword evidence="5" id="KW-1185">Reference proteome</keyword>
<dbReference type="Gene3D" id="2.60.40.3140">
    <property type="match status" value="1"/>
</dbReference>
<feature type="domain" description="DUF3857" evidence="3">
    <location>
        <begin position="55"/>
        <end position="213"/>
    </location>
</feature>
<dbReference type="OrthoDB" id="8595007at2"/>
<dbReference type="Proteomes" id="UP000292884">
    <property type="component" value="Unassembled WGS sequence"/>
</dbReference>
<dbReference type="InterPro" id="IPR038765">
    <property type="entry name" value="Papain-like_cys_pep_sf"/>
</dbReference>
<feature type="domain" description="Transglutaminase-like" evidence="2">
    <location>
        <begin position="272"/>
        <end position="351"/>
    </location>
</feature>
<reference evidence="4 5" key="1">
    <citation type="submission" date="2019-02" db="EMBL/GenBank/DDBJ databases">
        <title>Pedobacter sp. RP-1-13 sp. nov., isolated from Arctic soil.</title>
        <authorList>
            <person name="Dahal R.H."/>
        </authorList>
    </citation>
    <scope>NUCLEOTIDE SEQUENCE [LARGE SCALE GENOMIC DNA]</scope>
    <source>
        <strain evidence="4 5">RP-1-13</strain>
    </source>
</reference>
<sequence length="633" mass="72250">MRAPILFLLLFLGLPGFSQDNYDVELVPSALRNRANATIRNKETVVDMRSPDNVMYTVKQAITVLNKNGDENARLVLFYDKNTSIKSIKGEIYNEIGKSVGKFSQGDFKDESAVQGFSLFEDSRVKHYLPSVNTYPYTIVYNYEIRFKQNLIIPDWVPKPSYDVSVEKSTYTFICKPTDQFRLKTQNLESKAEENITKDQKILTWKVSNLLAVKSEPFSPNKETYQTSVKIAPEQFSYFNYKGSYTNWQELGKWAYDNLLKGRDKLPEPTIQMVKELVKNEKTDKEKARKIYQYLQEKTRYISVQIGIGGFQPVAATEVDRLGYGDCKGLVNYMQSLLRAANVESYYCVVEAGSEKISLDPTYASMNQGNHIILCLPLKGDTTWLECTSQKIPFGFLGDFTDDRNVLACTAEGGKLLHTPKLVAQTNLQVRNAELTLDKDGNISGTVKTMFSGAQYDNHEEFIGKPLSEQQKLLKEVYDIDNINFEQIKYAQKKEIEPVITENLNINIRNYATINNIRLFMLPNAFNVKASVTETKGRTLPVYINRGYKDEDSIIYNLPDNVIPIFLPIDKSINNDFGSYTIKTFIEGNKLIYVRKFTLHDGTFPAESYTGFTQFINEVSSSDKLKLVLNLKK</sequence>
<evidence type="ECO:0000259" key="2">
    <source>
        <dbReference type="Pfam" id="PF01841"/>
    </source>
</evidence>
<organism evidence="4 5">
    <name type="scientific">Pedobacter frigiditerrae</name>
    <dbReference type="NCBI Taxonomy" id="2530452"/>
    <lineage>
        <taxon>Bacteria</taxon>
        <taxon>Pseudomonadati</taxon>
        <taxon>Bacteroidota</taxon>
        <taxon>Sphingobacteriia</taxon>
        <taxon>Sphingobacteriales</taxon>
        <taxon>Sphingobacteriaceae</taxon>
        <taxon>Pedobacter</taxon>
    </lineage>
</organism>
<feature type="chain" id="PRO_5020312633" evidence="1">
    <location>
        <begin position="19"/>
        <end position="633"/>
    </location>
</feature>
<dbReference type="Pfam" id="PF12969">
    <property type="entry name" value="DUF3857"/>
    <property type="match status" value="1"/>
</dbReference>
<evidence type="ECO:0000313" key="5">
    <source>
        <dbReference type="Proteomes" id="UP000292884"/>
    </source>
</evidence>
<dbReference type="Gene3D" id="3.10.620.30">
    <property type="match status" value="1"/>
</dbReference>
<proteinExistence type="predicted"/>
<gene>
    <name evidence="4" type="ORF">EZ428_14840</name>
</gene>